<evidence type="ECO:0000256" key="1">
    <source>
        <dbReference type="SAM" id="Phobius"/>
    </source>
</evidence>
<protein>
    <submittedName>
        <fullName evidence="2">Uncharacterized protein</fullName>
    </submittedName>
</protein>
<reference evidence="2 3" key="1">
    <citation type="journal article" date="2018" name="Biotechnol. Biofuels">
        <title>Integrative visual omics of the white-rot fungus Polyporus brumalis exposes the biotechnological potential of its oxidative enzymes for delignifying raw plant biomass.</title>
        <authorList>
            <person name="Miyauchi S."/>
            <person name="Rancon A."/>
            <person name="Drula E."/>
            <person name="Hage H."/>
            <person name="Chaduli D."/>
            <person name="Favel A."/>
            <person name="Grisel S."/>
            <person name="Henrissat B."/>
            <person name="Herpoel-Gimbert I."/>
            <person name="Ruiz-Duenas F.J."/>
            <person name="Chevret D."/>
            <person name="Hainaut M."/>
            <person name="Lin J."/>
            <person name="Wang M."/>
            <person name="Pangilinan J."/>
            <person name="Lipzen A."/>
            <person name="Lesage-Meessen L."/>
            <person name="Navarro D."/>
            <person name="Riley R."/>
            <person name="Grigoriev I.V."/>
            <person name="Zhou S."/>
            <person name="Raouche S."/>
            <person name="Rosso M.N."/>
        </authorList>
    </citation>
    <scope>NUCLEOTIDE SEQUENCE [LARGE SCALE GENOMIC DNA]</scope>
    <source>
        <strain evidence="2 3">BRFM 1820</strain>
    </source>
</reference>
<evidence type="ECO:0000313" key="2">
    <source>
        <dbReference type="EMBL" id="RDX52020.1"/>
    </source>
</evidence>
<name>A0A371DHL5_9APHY</name>
<accession>A0A371DHL5</accession>
<keyword evidence="1" id="KW-1133">Transmembrane helix</keyword>
<gene>
    <name evidence="2" type="ORF">OH76DRAFT_238104</name>
</gene>
<sequence length="355" mass="39810">MTLSELLRVCSHSHGELIDRAQLYKPRPAHPPLLTVPVTVLWTFARLFHFCRHTPSPSFFMTDSDFEIVLTSGFVSFTFETLLVGIFFVTYGIALCIQLIRNRARWSTASFIASTAMLLLALAVCGLVVGLNCTDAMGCKHWVLDIYQCYTGFVVHGGAANGTARYFANTHRPVFIAKSVLYVTQTLLGDAFTAYRIYILWNSTWVAAIGPILLICAAAVTGYASCCMLSQDVDGQDLTMKTPYAGYFLAFLSIATFYTVFTTAMVAIRIYRWKRRARHYNPYVPMPRRRVLETFIQSAAIYPVVLISLFVTYVLDVNPEMFGVDLLPALIGTPFEGLLLRCPQLLSLGKIRRRV</sequence>
<proteinExistence type="predicted"/>
<feature type="transmembrane region" description="Helical" evidence="1">
    <location>
        <begin position="68"/>
        <end position="97"/>
    </location>
</feature>
<keyword evidence="3" id="KW-1185">Reference proteome</keyword>
<feature type="transmembrane region" description="Helical" evidence="1">
    <location>
        <begin position="205"/>
        <end position="224"/>
    </location>
</feature>
<feature type="transmembrane region" description="Helical" evidence="1">
    <location>
        <begin position="291"/>
        <end position="314"/>
    </location>
</feature>
<feature type="transmembrane region" description="Helical" evidence="1">
    <location>
        <begin position="109"/>
        <end position="131"/>
    </location>
</feature>
<dbReference type="STRING" id="139420.A0A371DHL5"/>
<organism evidence="2 3">
    <name type="scientific">Lentinus brumalis</name>
    <dbReference type="NCBI Taxonomy" id="2498619"/>
    <lineage>
        <taxon>Eukaryota</taxon>
        <taxon>Fungi</taxon>
        <taxon>Dikarya</taxon>
        <taxon>Basidiomycota</taxon>
        <taxon>Agaricomycotina</taxon>
        <taxon>Agaricomycetes</taxon>
        <taxon>Polyporales</taxon>
        <taxon>Polyporaceae</taxon>
        <taxon>Lentinus</taxon>
    </lineage>
</organism>
<keyword evidence="1" id="KW-0472">Membrane</keyword>
<dbReference type="Proteomes" id="UP000256964">
    <property type="component" value="Unassembled WGS sequence"/>
</dbReference>
<keyword evidence="1" id="KW-0812">Transmembrane</keyword>
<dbReference type="EMBL" id="KZ857392">
    <property type="protein sequence ID" value="RDX52020.1"/>
    <property type="molecule type" value="Genomic_DNA"/>
</dbReference>
<dbReference type="AlphaFoldDB" id="A0A371DHL5"/>
<evidence type="ECO:0000313" key="3">
    <source>
        <dbReference type="Proteomes" id="UP000256964"/>
    </source>
</evidence>
<feature type="transmembrane region" description="Helical" evidence="1">
    <location>
        <begin position="244"/>
        <end position="271"/>
    </location>
</feature>
<dbReference type="OrthoDB" id="2756618at2759"/>